<protein>
    <recommendedName>
        <fullName evidence="5">ATPase P</fullName>
    </recommendedName>
</protein>
<feature type="transmembrane region" description="Helical" evidence="2">
    <location>
        <begin position="100"/>
        <end position="121"/>
    </location>
</feature>
<evidence type="ECO:0000313" key="3">
    <source>
        <dbReference type="EMBL" id="QNN75675.1"/>
    </source>
</evidence>
<accession>A0A7G9T6F0</accession>
<dbReference type="GO" id="GO:0000166">
    <property type="term" value="F:nucleotide binding"/>
    <property type="evidence" value="ECO:0007669"/>
    <property type="project" value="InterPro"/>
</dbReference>
<feature type="transmembrane region" description="Helical" evidence="2">
    <location>
        <begin position="68"/>
        <end position="93"/>
    </location>
</feature>
<keyword evidence="2" id="KW-1133">Transmembrane helix</keyword>
<dbReference type="InterPro" id="IPR051014">
    <property type="entry name" value="Cation_Transport_ATPase_IB"/>
</dbReference>
<dbReference type="GO" id="GO:0016020">
    <property type="term" value="C:membrane"/>
    <property type="evidence" value="ECO:0007669"/>
    <property type="project" value="TreeGrafter"/>
</dbReference>
<feature type="transmembrane region" description="Helical" evidence="2">
    <location>
        <begin position="6"/>
        <end position="24"/>
    </location>
</feature>
<feature type="transmembrane region" description="Helical" evidence="2">
    <location>
        <begin position="36"/>
        <end position="56"/>
    </location>
</feature>
<dbReference type="SUPFAM" id="SSF81660">
    <property type="entry name" value="Metal cation-transporting ATPase, ATP-binding domain N"/>
    <property type="match status" value="1"/>
</dbReference>
<evidence type="ECO:0000256" key="2">
    <source>
        <dbReference type="SAM" id="Phobius"/>
    </source>
</evidence>
<keyword evidence="4" id="KW-1185">Reference proteome</keyword>
<dbReference type="GO" id="GO:0022857">
    <property type="term" value="F:transmembrane transporter activity"/>
    <property type="evidence" value="ECO:0007669"/>
    <property type="project" value="TreeGrafter"/>
</dbReference>
<dbReference type="PANTHER" id="PTHR48085">
    <property type="entry name" value="CADMIUM/ZINC-TRANSPORTING ATPASE HMA2-RELATED"/>
    <property type="match status" value="1"/>
</dbReference>
<gene>
    <name evidence="3" type="ORF">H9L19_02015</name>
</gene>
<dbReference type="EMBL" id="CP060724">
    <property type="protein sequence ID" value="QNN75675.1"/>
    <property type="molecule type" value="Genomic_DNA"/>
</dbReference>
<dbReference type="Gene3D" id="3.40.50.1000">
    <property type="entry name" value="HAD superfamily/HAD-like"/>
    <property type="match status" value="1"/>
</dbReference>
<keyword evidence="2" id="KW-0812">Transmembrane</keyword>
<evidence type="ECO:0008006" key="5">
    <source>
        <dbReference type="Google" id="ProtNLM"/>
    </source>
</evidence>
<reference evidence="3 4" key="1">
    <citation type="submission" date="2020-08" db="EMBL/GenBank/DDBJ databases">
        <title>Genome sequence of Weissella diestrammenae KACC 16890T.</title>
        <authorList>
            <person name="Hyun D.-W."/>
            <person name="Bae J.-W."/>
        </authorList>
    </citation>
    <scope>NUCLEOTIDE SEQUENCE [LARGE SCALE GENOMIC DNA]</scope>
    <source>
        <strain evidence="3 4">KACC 16890</strain>
    </source>
</reference>
<comment type="similarity">
    <text evidence="1">Belongs to the cation transport ATPase (P-type) (TC 3.A.3) family. Type IB subfamily.</text>
</comment>
<organism evidence="3 4">
    <name type="scientific">Weissella diestrammenae</name>
    <dbReference type="NCBI Taxonomy" id="1162633"/>
    <lineage>
        <taxon>Bacteria</taxon>
        <taxon>Bacillati</taxon>
        <taxon>Bacillota</taxon>
        <taxon>Bacilli</taxon>
        <taxon>Lactobacillales</taxon>
        <taxon>Lactobacillaceae</taxon>
        <taxon>Weissella</taxon>
    </lineage>
</organism>
<proteinExistence type="inferred from homology"/>
<name>A0A7G9T6F0_9LACO</name>
<dbReference type="InterPro" id="IPR023299">
    <property type="entry name" value="ATPase_P-typ_cyto_dom_N"/>
</dbReference>
<feature type="transmembrane region" description="Helical" evidence="2">
    <location>
        <begin position="490"/>
        <end position="507"/>
    </location>
</feature>
<dbReference type="InterPro" id="IPR023214">
    <property type="entry name" value="HAD_sf"/>
</dbReference>
<dbReference type="PANTHER" id="PTHR48085:SF1">
    <property type="entry name" value="CATION TRANSPORTING ATPASE (E1-E2 FAMILY)"/>
    <property type="match status" value="1"/>
</dbReference>
<feature type="transmembrane region" description="Helical" evidence="2">
    <location>
        <begin position="141"/>
        <end position="172"/>
    </location>
</feature>
<dbReference type="KEGG" id="wdi:H9L19_02015"/>
<keyword evidence="2" id="KW-0472">Membrane</keyword>
<dbReference type="Proteomes" id="UP000515800">
    <property type="component" value="Chromosome"/>
</dbReference>
<dbReference type="RefSeq" id="WP_187529507.1">
    <property type="nucleotide sequence ID" value="NZ_CP060724.1"/>
</dbReference>
<sequence length="510" mass="56827">MKVHYFRYALVMAVLSILSGILSINQVQTQISSNLSRWLILGGYGSSGALIIWLLLQMGRQNYHQHQINGSALFLPLTVAFAVWPLMTIYIELTRQSGHLLLSFPSMLLGLVGILLILGLQQRQLSVVENDDWKHIRTLNYWLILLAIYAAIFFSLTTSFLMGMVSTLVVLLASDASGPIRHVQQKRIALKQQLQLAQIKIIDWTKFDQLNQIKNIVIEKSGILTEPTAVIHSVKSVDDRYSDHDVTGIVAGLLENFATPLSRGFLQYARQNKVVPSTVSEPDKMQLVGIAGVIHQERFAVVSAKEALKNYAVSASYLDTFEKIGNSVVYVIDSVQVIGVVNYSLPLSYDMIDMDRDLIRRQIKTQVISTDTSGALQALTSLLHSADLLVSDVSPQEKIKRQVDLLSDPQTMLLTNQQIPSQMPKRVVVEAGDSLPFVTAQITGIGALGQLFDAAAQWHRINHRQLWVDCLIAGLIPLILLIIIFLVGRYFVMMPLIIVVIGVIANLRQR</sequence>
<dbReference type="Gene3D" id="3.40.1110.10">
    <property type="entry name" value="Calcium-transporting ATPase, cytoplasmic domain N"/>
    <property type="match status" value="1"/>
</dbReference>
<dbReference type="AlphaFoldDB" id="A0A7G9T6F0"/>
<evidence type="ECO:0000256" key="1">
    <source>
        <dbReference type="ARBA" id="ARBA00006024"/>
    </source>
</evidence>
<evidence type="ECO:0000313" key="4">
    <source>
        <dbReference type="Proteomes" id="UP000515800"/>
    </source>
</evidence>